<dbReference type="Pfam" id="PF11716">
    <property type="entry name" value="MDMPI_N"/>
    <property type="match status" value="1"/>
</dbReference>
<dbReference type="GO" id="GO:0046872">
    <property type="term" value="F:metal ion binding"/>
    <property type="evidence" value="ECO:0007669"/>
    <property type="project" value="InterPro"/>
</dbReference>
<name>A0A381U8G2_9ZZZZ</name>
<dbReference type="SUPFAM" id="SSF109854">
    <property type="entry name" value="DinB/YfiT-like putative metalloenzymes"/>
    <property type="match status" value="1"/>
</dbReference>
<dbReference type="Pfam" id="PF07398">
    <property type="entry name" value="MDMPI_C"/>
    <property type="match status" value="1"/>
</dbReference>
<dbReference type="InterPro" id="IPR010872">
    <property type="entry name" value="MDMPI_C-term_domain"/>
</dbReference>
<evidence type="ECO:0000259" key="1">
    <source>
        <dbReference type="Pfam" id="PF07398"/>
    </source>
</evidence>
<evidence type="ECO:0000313" key="3">
    <source>
        <dbReference type="EMBL" id="SVA24264.1"/>
    </source>
</evidence>
<dbReference type="SUPFAM" id="SSF55718">
    <property type="entry name" value="SCP-like"/>
    <property type="match status" value="1"/>
</dbReference>
<feature type="domain" description="Mycothiol-dependent maleylpyruvate isomerase metal-binding" evidence="2">
    <location>
        <begin position="14"/>
        <end position="149"/>
    </location>
</feature>
<dbReference type="InterPro" id="IPR034660">
    <property type="entry name" value="DinB/YfiT-like"/>
</dbReference>
<dbReference type="InterPro" id="IPR017517">
    <property type="entry name" value="Maleyloyr_isom"/>
</dbReference>
<dbReference type="NCBIfam" id="TIGR03083">
    <property type="entry name" value="maleylpyruvate isomerase family mycothiol-dependent enzyme"/>
    <property type="match status" value="1"/>
</dbReference>
<dbReference type="Gene3D" id="3.30.1050.10">
    <property type="entry name" value="SCP2 sterol-binding domain"/>
    <property type="match status" value="1"/>
</dbReference>
<dbReference type="Gene3D" id="1.20.120.450">
    <property type="entry name" value="dinb family like domain"/>
    <property type="match status" value="1"/>
</dbReference>
<organism evidence="3">
    <name type="scientific">marine metagenome</name>
    <dbReference type="NCBI Taxonomy" id="408172"/>
    <lineage>
        <taxon>unclassified sequences</taxon>
        <taxon>metagenomes</taxon>
        <taxon>ecological metagenomes</taxon>
    </lineage>
</organism>
<feature type="domain" description="MDMPI C-terminal" evidence="1">
    <location>
        <begin position="167"/>
        <end position="261"/>
    </location>
</feature>
<reference evidence="3" key="1">
    <citation type="submission" date="2018-05" db="EMBL/GenBank/DDBJ databases">
        <authorList>
            <person name="Lanie J.A."/>
            <person name="Ng W.-L."/>
            <person name="Kazmierczak K.M."/>
            <person name="Andrzejewski T.M."/>
            <person name="Davidsen T.M."/>
            <person name="Wayne K.J."/>
            <person name="Tettelin H."/>
            <person name="Glass J.I."/>
            <person name="Rusch D."/>
            <person name="Podicherti R."/>
            <person name="Tsui H.-C.T."/>
            <person name="Winkler M.E."/>
        </authorList>
    </citation>
    <scope>NUCLEOTIDE SEQUENCE</scope>
</reference>
<dbReference type="EMBL" id="UINC01005901">
    <property type="protein sequence ID" value="SVA24264.1"/>
    <property type="molecule type" value="Genomic_DNA"/>
</dbReference>
<dbReference type="AlphaFoldDB" id="A0A381U8G2"/>
<protein>
    <recommendedName>
        <fullName evidence="4">Mycothiol-dependent maleylpyruvate isomerase metal-binding domain-containing protein</fullName>
    </recommendedName>
</protein>
<dbReference type="InterPro" id="IPR036527">
    <property type="entry name" value="SCP2_sterol-bd_dom_sf"/>
</dbReference>
<evidence type="ECO:0000259" key="2">
    <source>
        <dbReference type="Pfam" id="PF11716"/>
    </source>
</evidence>
<evidence type="ECO:0008006" key="4">
    <source>
        <dbReference type="Google" id="ProtNLM"/>
    </source>
</evidence>
<gene>
    <name evidence="3" type="ORF">METZ01_LOCUS77118</name>
</gene>
<accession>A0A381U8G2</accession>
<dbReference type="InterPro" id="IPR024344">
    <property type="entry name" value="MDMPI_metal-binding"/>
</dbReference>
<sequence>MEIELDRGRILGGLEQIWTEWSEWAAGLSDGEWATPSRCPGWTVQDNLAHIVGTERMLQGHSAPEVEVSGEHVRNPAGEGNERWVESMRSLSGPEVAEEFRAVTAERLAELAAMSDEQILAVGWSPVGEVPYLRFMHVRVYDSWLHLEDCREPLGHEPSGGGLPAEMAVAEVTTVAGYVIGKKAGAPDGSRVEVNLTGPVEAVIRVAVDGRAALVDAFDSEPTATLTLSSHDWLALTGGRKDPAPLIEDGSVALAGDLDLARQLAGRLAFTI</sequence>
<proteinExistence type="predicted"/>